<evidence type="ECO:0000313" key="3">
    <source>
        <dbReference type="Proteomes" id="UP000001877"/>
    </source>
</evidence>
<dbReference type="KEGG" id="bbe:BBR47_51700"/>
<dbReference type="STRING" id="358681.BBR47_51700"/>
<feature type="region of interest" description="Disordered" evidence="1">
    <location>
        <begin position="21"/>
        <end position="46"/>
    </location>
</feature>
<accession>C0Z5P1</accession>
<gene>
    <name evidence="2" type="ordered locus">BBR47_51700</name>
</gene>
<reference evidence="2 3" key="1">
    <citation type="submission" date="2005-03" db="EMBL/GenBank/DDBJ databases">
        <title>Brevibacillus brevis strain 47, complete genome.</title>
        <authorList>
            <person name="Hosoyama A."/>
            <person name="Yamada R."/>
            <person name="Hongo Y."/>
            <person name="Terui Y."/>
            <person name="Ankai A."/>
            <person name="Masuyama W."/>
            <person name="Sekiguchi M."/>
            <person name="Takeda T."/>
            <person name="Asano K."/>
            <person name="Ohji S."/>
            <person name="Ichikawa N."/>
            <person name="Narita S."/>
            <person name="Aoki N."/>
            <person name="Miura H."/>
            <person name="Matsushita S."/>
            <person name="Sekigawa T."/>
            <person name="Yamagata H."/>
            <person name="Yoshikawa H."/>
            <person name="Udaka S."/>
            <person name="Tanikawa S."/>
            <person name="Fujita N."/>
        </authorList>
    </citation>
    <scope>NUCLEOTIDE SEQUENCE [LARGE SCALE GENOMIC DNA]</scope>
    <source>
        <strain evidence="3">47 / JCM 6285 / NBRC 100599</strain>
    </source>
</reference>
<evidence type="ECO:0000256" key="1">
    <source>
        <dbReference type="SAM" id="MobiDB-lite"/>
    </source>
</evidence>
<keyword evidence="3" id="KW-1185">Reference proteome</keyword>
<evidence type="ECO:0000313" key="2">
    <source>
        <dbReference type="EMBL" id="BAH46147.1"/>
    </source>
</evidence>
<feature type="compositionally biased region" description="Polar residues" evidence="1">
    <location>
        <begin position="34"/>
        <end position="46"/>
    </location>
</feature>
<sequence length="46" mass="4948">MIKAVEVFFVAAVVGEEAHFQSTLRPTPRKGSRLSASEQMAGALQT</sequence>
<dbReference type="EMBL" id="AP008955">
    <property type="protein sequence ID" value="BAH46147.1"/>
    <property type="molecule type" value="Genomic_DNA"/>
</dbReference>
<dbReference type="HOGENOM" id="CLU_3180967_0_0_9"/>
<name>C0Z5P1_BREBN</name>
<dbReference type="Proteomes" id="UP000001877">
    <property type="component" value="Chromosome"/>
</dbReference>
<dbReference type="AlphaFoldDB" id="C0Z5P1"/>
<protein>
    <submittedName>
        <fullName evidence="2">Uncharacterized protein</fullName>
    </submittedName>
</protein>
<organism evidence="2 3">
    <name type="scientific">Brevibacillus brevis (strain 47 / JCM 6285 / NBRC 100599)</name>
    <dbReference type="NCBI Taxonomy" id="358681"/>
    <lineage>
        <taxon>Bacteria</taxon>
        <taxon>Bacillati</taxon>
        <taxon>Bacillota</taxon>
        <taxon>Bacilli</taxon>
        <taxon>Bacillales</taxon>
        <taxon>Paenibacillaceae</taxon>
        <taxon>Brevibacillus</taxon>
    </lineage>
</organism>
<proteinExistence type="predicted"/>